<gene>
    <name evidence="7" type="ORF">LY90DRAFT_628159</name>
</gene>
<sequence length="299" mass="35181">MQQGEMQFSHFPIVHFSEGHIFHRDTDSSHNNDNNKLCNKFCKNVEERNDESKQYQGPEYEHHNKNIESYSGTFDKDNELKEIYSKFEKKINLDNEELRKHEILININSNYENGLSKPNTLIDRNLFYSNERLFRIYNFTKNEVRDIENIFRRPVYVDHCTTFVEDDICYFCVEVRHLNKPQQSDKFASRYAQKGILDLLCQIGHLIEMFVGKCMVMDPQRCETFFDASIESNDIKNYEANYIDSGIPIMEKNGGFHHFLWKGKSQNGGLRIGEMEKDALIAHRANAILSLRIALTLQK</sequence>
<dbReference type="Gene3D" id="3.90.1800.10">
    <property type="entry name" value="RNA polymerase alpha subunit dimerisation domain"/>
    <property type="match status" value="1"/>
</dbReference>
<evidence type="ECO:0000256" key="6">
    <source>
        <dbReference type="ARBA" id="ARBA00023163"/>
    </source>
</evidence>
<keyword evidence="6" id="KW-0804">Transcription</keyword>
<keyword evidence="5" id="KW-0548">Nucleotidyltransferase</keyword>
<evidence type="ECO:0000256" key="4">
    <source>
        <dbReference type="ARBA" id="ARBA00022679"/>
    </source>
</evidence>
<keyword evidence="8" id="KW-1185">Reference proteome</keyword>
<proteinExistence type="inferred from homology"/>
<dbReference type="PANTHER" id="PTHR20856">
    <property type="entry name" value="DNA-DIRECTED RNA POLYMERASE I SUBUNIT 2"/>
    <property type="match status" value="1"/>
</dbReference>
<dbReference type="EC" id="2.7.7.6" evidence="2"/>
<evidence type="ECO:0000256" key="1">
    <source>
        <dbReference type="ARBA" id="ARBA00006835"/>
    </source>
</evidence>
<dbReference type="AlphaFoldDB" id="A0A1Y2B2P8"/>
<evidence type="ECO:0000256" key="5">
    <source>
        <dbReference type="ARBA" id="ARBA00022695"/>
    </source>
</evidence>
<evidence type="ECO:0000256" key="3">
    <source>
        <dbReference type="ARBA" id="ARBA00022478"/>
    </source>
</evidence>
<dbReference type="Proteomes" id="UP000193920">
    <property type="component" value="Unassembled WGS sequence"/>
</dbReference>
<dbReference type="EMBL" id="MCOG01000186">
    <property type="protein sequence ID" value="ORY28355.1"/>
    <property type="molecule type" value="Genomic_DNA"/>
</dbReference>
<dbReference type="OrthoDB" id="10248617at2759"/>
<evidence type="ECO:0000313" key="7">
    <source>
        <dbReference type="EMBL" id="ORY28355.1"/>
    </source>
</evidence>
<comment type="similarity">
    <text evidence="1">Belongs to the RNA polymerase beta chain family.</text>
</comment>
<protein>
    <recommendedName>
        <fullName evidence="2">DNA-directed RNA polymerase</fullName>
        <ecNumber evidence="2">2.7.7.6</ecNumber>
    </recommendedName>
</protein>
<dbReference type="GO" id="GO:0000428">
    <property type="term" value="C:DNA-directed RNA polymerase complex"/>
    <property type="evidence" value="ECO:0007669"/>
    <property type="project" value="UniProtKB-KW"/>
</dbReference>
<name>A0A1Y2B2P8_9FUNG</name>
<accession>A0A1Y2B2P8</accession>
<dbReference type="GO" id="GO:0032549">
    <property type="term" value="F:ribonucleoside binding"/>
    <property type="evidence" value="ECO:0007669"/>
    <property type="project" value="InterPro"/>
</dbReference>
<keyword evidence="3" id="KW-0240">DNA-directed RNA polymerase</keyword>
<keyword evidence="4" id="KW-0808">Transferase</keyword>
<evidence type="ECO:0000256" key="2">
    <source>
        <dbReference type="ARBA" id="ARBA00012418"/>
    </source>
</evidence>
<dbReference type="STRING" id="1754190.A0A1Y2B2P8"/>
<evidence type="ECO:0000313" key="8">
    <source>
        <dbReference type="Proteomes" id="UP000193920"/>
    </source>
</evidence>
<reference evidence="7 8" key="1">
    <citation type="submission" date="2016-08" db="EMBL/GenBank/DDBJ databases">
        <title>A Parts List for Fungal Cellulosomes Revealed by Comparative Genomics.</title>
        <authorList>
            <consortium name="DOE Joint Genome Institute"/>
            <person name="Haitjema C.H."/>
            <person name="Gilmore S.P."/>
            <person name="Henske J.K."/>
            <person name="Solomon K.V."/>
            <person name="De Groot R."/>
            <person name="Kuo A."/>
            <person name="Mondo S.J."/>
            <person name="Salamov A.A."/>
            <person name="Labutti K."/>
            <person name="Zhao Z."/>
            <person name="Chiniquy J."/>
            <person name="Barry K."/>
            <person name="Brewer H.M."/>
            <person name="Purvine S.O."/>
            <person name="Wright A.T."/>
            <person name="Boxma B."/>
            <person name="Van Alen T."/>
            <person name="Hackstein J.H."/>
            <person name="Baker S.E."/>
            <person name="Grigoriev I.V."/>
            <person name="O'Malley M.A."/>
        </authorList>
    </citation>
    <scope>NUCLEOTIDE SEQUENCE [LARGE SCALE GENOMIC DNA]</scope>
    <source>
        <strain evidence="7 8">G1</strain>
    </source>
</reference>
<comment type="caution">
    <text evidence="7">The sequence shown here is derived from an EMBL/GenBank/DDBJ whole genome shotgun (WGS) entry which is preliminary data.</text>
</comment>
<dbReference type="GO" id="GO:0003899">
    <property type="term" value="F:DNA-directed RNA polymerase activity"/>
    <property type="evidence" value="ECO:0007669"/>
    <property type="project" value="UniProtKB-EC"/>
</dbReference>
<organism evidence="7 8">
    <name type="scientific">Neocallimastix californiae</name>
    <dbReference type="NCBI Taxonomy" id="1754190"/>
    <lineage>
        <taxon>Eukaryota</taxon>
        <taxon>Fungi</taxon>
        <taxon>Fungi incertae sedis</taxon>
        <taxon>Chytridiomycota</taxon>
        <taxon>Chytridiomycota incertae sedis</taxon>
        <taxon>Neocallimastigomycetes</taxon>
        <taxon>Neocallimastigales</taxon>
        <taxon>Neocallimastigaceae</taxon>
        <taxon>Neocallimastix</taxon>
    </lineage>
</organism>
<dbReference type="GO" id="GO:0006351">
    <property type="term" value="P:DNA-templated transcription"/>
    <property type="evidence" value="ECO:0007669"/>
    <property type="project" value="InterPro"/>
</dbReference>
<dbReference type="SUPFAM" id="SSF64484">
    <property type="entry name" value="beta and beta-prime subunits of DNA dependent RNA-polymerase"/>
    <property type="match status" value="1"/>
</dbReference>
<dbReference type="InterPro" id="IPR015712">
    <property type="entry name" value="DNA-dir_RNA_pol_su2"/>
</dbReference>